<sequence>MAHPLAYRYFHSEWLKLRWSMIIPIFILGPAISLWIGFAVPAKNDDRSSPPTGFPDRTRPSRFLYTWKAVFYANDIKTDKL</sequence>
<keyword evidence="1" id="KW-0812">Transmembrane</keyword>
<dbReference type="AlphaFoldDB" id="A0A235B732"/>
<name>A0A235B732_9BACL</name>
<dbReference type="EMBL" id="NOWF01000004">
    <property type="protein sequence ID" value="OYD08106.1"/>
    <property type="molecule type" value="Genomic_DNA"/>
</dbReference>
<evidence type="ECO:0000313" key="3">
    <source>
        <dbReference type="Proteomes" id="UP000215459"/>
    </source>
</evidence>
<keyword evidence="1" id="KW-0472">Membrane</keyword>
<accession>A0A235B732</accession>
<organism evidence="2 3">
    <name type="scientific">Paludifilum halophilum</name>
    <dbReference type="NCBI Taxonomy" id="1642702"/>
    <lineage>
        <taxon>Bacteria</taxon>
        <taxon>Bacillati</taxon>
        <taxon>Bacillota</taxon>
        <taxon>Bacilli</taxon>
        <taxon>Bacillales</taxon>
        <taxon>Thermoactinomycetaceae</taxon>
        <taxon>Paludifilum</taxon>
    </lineage>
</organism>
<comment type="caution">
    <text evidence="2">The sequence shown here is derived from an EMBL/GenBank/DDBJ whole genome shotgun (WGS) entry which is preliminary data.</text>
</comment>
<gene>
    <name evidence="2" type="ORF">CHM34_08330</name>
</gene>
<protein>
    <submittedName>
        <fullName evidence="2">Uncharacterized protein</fullName>
    </submittedName>
</protein>
<evidence type="ECO:0000313" key="2">
    <source>
        <dbReference type="EMBL" id="OYD08106.1"/>
    </source>
</evidence>
<feature type="transmembrane region" description="Helical" evidence="1">
    <location>
        <begin position="20"/>
        <end position="40"/>
    </location>
</feature>
<reference evidence="2 3" key="1">
    <citation type="submission" date="2017-07" db="EMBL/GenBank/DDBJ databases">
        <title>The genome sequence of Paludifilum halophilum highlights mechanisms for microbial adaptation to high salt environemnts.</title>
        <authorList>
            <person name="Belbahri L."/>
        </authorList>
    </citation>
    <scope>NUCLEOTIDE SEQUENCE [LARGE SCALE GENOMIC DNA]</scope>
    <source>
        <strain evidence="2 3">DSM 102817</strain>
    </source>
</reference>
<keyword evidence="3" id="KW-1185">Reference proteome</keyword>
<dbReference type="Proteomes" id="UP000215459">
    <property type="component" value="Unassembled WGS sequence"/>
</dbReference>
<proteinExistence type="predicted"/>
<keyword evidence="1" id="KW-1133">Transmembrane helix</keyword>
<evidence type="ECO:0000256" key="1">
    <source>
        <dbReference type="SAM" id="Phobius"/>
    </source>
</evidence>